<keyword evidence="4" id="KW-1185">Reference proteome</keyword>
<feature type="transmembrane region" description="Helical" evidence="2">
    <location>
        <begin position="257"/>
        <end position="280"/>
    </location>
</feature>
<feature type="transmembrane region" description="Helical" evidence="2">
    <location>
        <begin position="181"/>
        <end position="198"/>
    </location>
</feature>
<sequence length="377" mass="42799">VGSADNSNCTESQLTLCESQFNENSLPVCLEVIELKTCLTACENIKEWSSWNVYTKYEALVRKMNSYPDCIPESKVSKKKCNEEFVNNCYQQYNHNATPICPEVKKLRMCISELTGCHAMKHPKFVQSRDILEKHRDCFFVNYSRILEVLKNKGQCAKVPTCGLCYFVIFVDLMADTPLEAANVLLAVGLFWLAVILLMSTKSSFYIYVEVNVVRVQDCILFVYFIEVLMSVQTTKTSTSEKPSESEPEQQSGHLPYTFVVVATVCTCMFLVVLVVFSIVRHTTLSKRQRNSSIERAPMRIRIRSHSPRHRTRHHRHHRSSRGHVVMHGAVRQTVSGFFEGNVAPPPYSAVLDDTESVRAGDPPPPYRPPSHIGVIV</sequence>
<dbReference type="EMBL" id="CALNXK010000105">
    <property type="protein sequence ID" value="CAH3156610.1"/>
    <property type="molecule type" value="Genomic_DNA"/>
</dbReference>
<reference evidence="3 4" key="1">
    <citation type="submission" date="2022-05" db="EMBL/GenBank/DDBJ databases">
        <authorList>
            <consortium name="Genoscope - CEA"/>
            <person name="William W."/>
        </authorList>
    </citation>
    <scope>NUCLEOTIDE SEQUENCE [LARGE SCALE GENOMIC DNA]</scope>
</reference>
<accession>A0ABN8Q3P3</accession>
<evidence type="ECO:0000313" key="3">
    <source>
        <dbReference type="EMBL" id="CAH3156610.1"/>
    </source>
</evidence>
<gene>
    <name evidence="3" type="ORF">PLOB_00001880</name>
</gene>
<evidence type="ECO:0000313" key="4">
    <source>
        <dbReference type="Proteomes" id="UP001159405"/>
    </source>
</evidence>
<feature type="non-terminal residue" evidence="3">
    <location>
        <position position="1"/>
    </location>
</feature>
<keyword evidence="2" id="KW-1133">Transmembrane helix</keyword>
<comment type="caution">
    <text evidence="3">The sequence shown here is derived from an EMBL/GenBank/DDBJ whole genome shotgun (WGS) entry which is preliminary data.</text>
</comment>
<keyword evidence="2" id="KW-0472">Membrane</keyword>
<keyword evidence="2" id="KW-0812">Transmembrane</keyword>
<proteinExistence type="predicted"/>
<evidence type="ECO:0000256" key="2">
    <source>
        <dbReference type="SAM" id="Phobius"/>
    </source>
</evidence>
<name>A0ABN8Q3P3_9CNID</name>
<evidence type="ECO:0000256" key="1">
    <source>
        <dbReference type="SAM" id="MobiDB-lite"/>
    </source>
</evidence>
<dbReference type="Proteomes" id="UP001159405">
    <property type="component" value="Unassembled WGS sequence"/>
</dbReference>
<organism evidence="3 4">
    <name type="scientific">Porites lobata</name>
    <dbReference type="NCBI Taxonomy" id="104759"/>
    <lineage>
        <taxon>Eukaryota</taxon>
        <taxon>Metazoa</taxon>
        <taxon>Cnidaria</taxon>
        <taxon>Anthozoa</taxon>
        <taxon>Hexacorallia</taxon>
        <taxon>Scleractinia</taxon>
        <taxon>Fungiina</taxon>
        <taxon>Poritidae</taxon>
        <taxon>Porites</taxon>
    </lineage>
</organism>
<protein>
    <submittedName>
        <fullName evidence="3">Uncharacterized protein</fullName>
    </submittedName>
</protein>
<feature type="region of interest" description="Disordered" evidence="1">
    <location>
        <begin position="355"/>
        <end position="377"/>
    </location>
</feature>